<dbReference type="GO" id="GO:0004497">
    <property type="term" value="F:monooxygenase activity"/>
    <property type="evidence" value="ECO:0007669"/>
    <property type="project" value="UniProtKB-ARBA"/>
</dbReference>
<evidence type="ECO:0000256" key="5">
    <source>
        <dbReference type="ARBA" id="ARBA00023014"/>
    </source>
</evidence>
<evidence type="ECO:0000313" key="9">
    <source>
        <dbReference type="Proteomes" id="UP000386847"/>
    </source>
</evidence>
<dbReference type="RefSeq" id="WP_153571650.1">
    <property type="nucleotide sequence ID" value="NZ_CP045725.1"/>
</dbReference>
<evidence type="ECO:0000256" key="6">
    <source>
        <dbReference type="ARBA" id="ARBA00023063"/>
    </source>
</evidence>
<keyword evidence="9" id="KW-1185">Reference proteome</keyword>
<dbReference type="InterPro" id="IPR017941">
    <property type="entry name" value="Rieske_2Fe-2S"/>
</dbReference>
<keyword evidence="1" id="KW-0001">2Fe-2S</keyword>
<dbReference type="AlphaFoldDB" id="A0A5Q2FDF2"/>
<protein>
    <submittedName>
        <fullName evidence="8">Nitrite reductase small subunit NirD</fullName>
    </submittedName>
</protein>
<dbReference type="GO" id="GO:0042128">
    <property type="term" value="P:nitrate assimilation"/>
    <property type="evidence" value="ECO:0007669"/>
    <property type="project" value="UniProtKB-KW"/>
</dbReference>
<proteinExistence type="predicted"/>
<dbReference type="GO" id="GO:0008942">
    <property type="term" value="F:nitrite reductase [NAD(P)H] activity"/>
    <property type="evidence" value="ECO:0007669"/>
    <property type="project" value="InterPro"/>
</dbReference>
<sequence>MTQTLIPDTADAVDWRRICRVADLEPGFGEAALVDGRQVALFLLEDGVHAVGHVDPATGAGVIARGITGSTRVDGADRPTVASPLHKQVYDLTTGRCVGDPALALPVHPTRLVDGWVEVSLAA</sequence>
<dbReference type="Gene3D" id="2.102.10.10">
    <property type="entry name" value="Rieske [2Fe-2S] iron-sulphur domain"/>
    <property type="match status" value="1"/>
</dbReference>
<dbReference type="InterPro" id="IPR017881">
    <property type="entry name" value="NirD"/>
</dbReference>
<dbReference type="InterPro" id="IPR036922">
    <property type="entry name" value="Rieske_2Fe-2S_sf"/>
</dbReference>
<dbReference type="InterPro" id="IPR012748">
    <property type="entry name" value="Rieske-like_NirD"/>
</dbReference>
<keyword evidence="6" id="KW-0534">Nitrate assimilation</keyword>
<evidence type="ECO:0000256" key="4">
    <source>
        <dbReference type="ARBA" id="ARBA00023004"/>
    </source>
</evidence>
<evidence type="ECO:0000259" key="7">
    <source>
        <dbReference type="PROSITE" id="PS51296"/>
    </source>
</evidence>
<dbReference type="PROSITE" id="PS51300">
    <property type="entry name" value="NIRD"/>
    <property type="match status" value="1"/>
</dbReference>
<evidence type="ECO:0000256" key="2">
    <source>
        <dbReference type="ARBA" id="ARBA00022723"/>
    </source>
</evidence>
<keyword evidence="5" id="KW-0411">Iron-sulfur</keyword>
<dbReference type="PROSITE" id="PS51296">
    <property type="entry name" value="RIESKE"/>
    <property type="match status" value="1"/>
</dbReference>
<dbReference type="GO" id="GO:0016705">
    <property type="term" value="F:oxidoreductase activity, acting on paired donors, with incorporation or reduction of molecular oxygen"/>
    <property type="evidence" value="ECO:0007669"/>
    <property type="project" value="UniProtKB-ARBA"/>
</dbReference>
<dbReference type="EMBL" id="CP045725">
    <property type="protein sequence ID" value="QGF23123.1"/>
    <property type="molecule type" value="Genomic_DNA"/>
</dbReference>
<keyword evidence="3" id="KW-0560">Oxidoreductase</keyword>
<dbReference type="SUPFAM" id="SSF50022">
    <property type="entry name" value="ISP domain"/>
    <property type="match status" value="1"/>
</dbReference>
<organism evidence="8 9">
    <name type="scientific">Raineyella fluvialis</name>
    <dbReference type="NCBI Taxonomy" id="2662261"/>
    <lineage>
        <taxon>Bacteria</taxon>
        <taxon>Bacillati</taxon>
        <taxon>Actinomycetota</taxon>
        <taxon>Actinomycetes</taxon>
        <taxon>Propionibacteriales</taxon>
        <taxon>Propionibacteriaceae</taxon>
        <taxon>Raineyella</taxon>
    </lineage>
</organism>
<feature type="domain" description="Rieske" evidence="7">
    <location>
        <begin position="16"/>
        <end position="119"/>
    </location>
</feature>
<dbReference type="Proteomes" id="UP000386847">
    <property type="component" value="Chromosome"/>
</dbReference>
<dbReference type="GO" id="GO:0046872">
    <property type="term" value="F:metal ion binding"/>
    <property type="evidence" value="ECO:0007669"/>
    <property type="project" value="UniProtKB-KW"/>
</dbReference>
<dbReference type="Pfam" id="PF13806">
    <property type="entry name" value="Rieske_2"/>
    <property type="match status" value="1"/>
</dbReference>
<dbReference type="PANTHER" id="PTHR40562">
    <property type="match status" value="1"/>
</dbReference>
<dbReference type="NCBIfam" id="TIGR02378">
    <property type="entry name" value="nirD_assim_sml"/>
    <property type="match status" value="1"/>
</dbReference>
<dbReference type="PANTHER" id="PTHR40562:SF1">
    <property type="entry name" value="NITRITE REDUCTASE (NADH) SMALL SUBUNIT"/>
    <property type="match status" value="1"/>
</dbReference>
<gene>
    <name evidence="8" type="primary">nirD</name>
    <name evidence="8" type="ORF">Rai3103_04970</name>
</gene>
<accession>A0A5Q2FDF2</accession>
<evidence type="ECO:0000313" key="8">
    <source>
        <dbReference type="EMBL" id="QGF23123.1"/>
    </source>
</evidence>
<keyword evidence="2" id="KW-0479">Metal-binding</keyword>
<evidence type="ECO:0000256" key="1">
    <source>
        <dbReference type="ARBA" id="ARBA00022714"/>
    </source>
</evidence>
<reference evidence="8 9" key="1">
    <citation type="submission" date="2019-10" db="EMBL/GenBank/DDBJ databases">
        <title>Genomic analysis of Raineyella sp. CBA3103.</title>
        <authorList>
            <person name="Roh S.W."/>
        </authorList>
    </citation>
    <scope>NUCLEOTIDE SEQUENCE [LARGE SCALE GENOMIC DNA]</scope>
    <source>
        <strain evidence="8 9">CBA3103</strain>
    </source>
</reference>
<evidence type="ECO:0000256" key="3">
    <source>
        <dbReference type="ARBA" id="ARBA00023002"/>
    </source>
</evidence>
<dbReference type="KEGG" id="rain:Rai3103_04970"/>
<keyword evidence="4" id="KW-0408">Iron</keyword>
<name>A0A5Q2FDF2_9ACTN</name>
<dbReference type="GO" id="GO:0051537">
    <property type="term" value="F:2 iron, 2 sulfur cluster binding"/>
    <property type="evidence" value="ECO:0007669"/>
    <property type="project" value="UniProtKB-KW"/>
</dbReference>